<dbReference type="Proteomes" id="UP000002774">
    <property type="component" value="Chromosome"/>
</dbReference>
<reference evidence="1" key="1">
    <citation type="submission" date="2011-09" db="EMBL/GenBank/DDBJ databases">
        <title>The permanent draft genome of Mucilaginibacter paludis DSM 18603.</title>
        <authorList>
            <consortium name="US DOE Joint Genome Institute (JGI-PGF)"/>
            <person name="Lucas S."/>
            <person name="Han J."/>
            <person name="Lapidus A."/>
            <person name="Bruce D."/>
            <person name="Goodwin L."/>
            <person name="Pitluck S."/>
            <person name="Peters L."/>
            <person name="Kyrpides N."/>
            <person name="Mavromatis K."/>
            <person name="Ivanova N."/>
            <person name="Mikhailova N."/>
            <person name="Held B."/>
            <person name="Detter J.C."/>
            <person name="Tapia R."/>
            <person name="Han C."/>
            <person name="Land M."/>
            <person name="Hauser L."/>
            <person name="Markowitz V."/>
            <person name="Cheng J.-F."/>
            <person name="Hugenholtz P."/>
            <person name="Woyke T."/>
            <person name="Wu D."/>
            <person name="Tindall B."/>
            <person name="Brambilla E."/>
            <person name="Klenk H.-P."/>
            <person name="Eisen J.A."/>
        </authorList>
    </citation>
    <scope>NUCLEOTIDE SEQUENCE [LARGE SCALE GENOMIC DNA]</scope>
    <source>
        <strain evidence="1">DSM 18603</strain>
    </source>
</reference>
<evidence type="ECO:0000313" key="1">
    <source>
        <dbReference type="EMBL" id="EHQ24907.1"/>
    </source>
</evidence>
<accession>H1Y888</accession>
<organism evidence="1 2">
    <name type="scientific">Mucilaginibacter paludis DSM 18603</name>
    <dbReference type="NCBI Taxonomy" id="714943"/>
    <lineage>
        <taxon>Bacteria</taxon>
        <taxon>Pseudomonadati</taxon>
        <taxon>Bacteroidota</taxon>
        <taxon>Sphingobacteriia</taxon>
        <taxon>Sphingobacteriales</taxon>
        <taxon>Sphingobacteriaceae</taxon>
        <taxon>Mucilaginibacter</taxon>
    </lineage>
</organism>
<sequence length="51" mass="5889">MLNYFNFMTDDTFVLAPTQLRIHVVSNWKCTEVDEVTLTAVSVICCPIVFY</sequence>
<gene>
    <name evidence="1" type="ORF">Mucpa_0726</name>
</gene>
<dbReference type="HOGENOM" id="CLU_3101027_0_0_10"/>
<keyword evidence="2" id="KW-1185">Reference proteome</keyword>
<protein>
    <submittedName>
        <fullName evidence="1">Uncharacterized protein</fullName>
    </submittedName>
</protein>
<name>H1Y888_9SPHI</name>
<dbReference type="AlphaFoldDB" id="H1Y888"/>
<proteinExistence type="predicted"/>
<evidence type="ECO:0000313" key="2">
    <source>
        <dbReference type="Proteomes" id="UP000002774"/>
    </source>
</evidence>
<dbReference type="EMBL" id="CM001403">
    <property type="protein sequence ID" value="EHQ24907.1"/>
    <property type="molecule type" value="Genomic_DNA"/>
</dbReference>